<evidence type="ECO:0000259" key="6">
    <source>
        <dbReference type="PROSITE" id="PS50983"/>
    </source>
</evidence>
<dbReference type="PROSITE" id="PS51257">
    <property type="entry name" value="PROKAR_LIPOPROTEIN"/>
    <property type="match status" value="1"/>
</dbReference>
<dbReference type="InterPro" id="IPR002491">
    <property type="entry name" value="ABC_transptr_periplasmic_BD"/>
</dbReference>
<dbReference type="InterPro" id="IPR051313">
    <property type="entry name" value="Bact_iron-sidero_bind"/>
</dbReference>
<feature type="chain" id="PRO_5041293721" evidence="5">
    <location>
        <begin position="18"/>
        <end position="306"/>
    </location>
</feature>
<sequence length="306" mass="33661">MKLLATLFIALIMTACASGESTSEEETIEITDAQNHPVQAPLSPEKLAVFDYALLDNIEALGFSDRVAVTSSNPKPAYLEDSYSDTPTAGTLHEVDLETTMSEEPDMALIATRSAESYSALSEYLPTADFSLTQESPFLSIKYNVSQLAKILQAEDTASDLLRDLDDQRQILQDEAADSGQKALMVLYNQDDISVYGKGGRFGHIYDDFGFEAADPNIEDSNHGMQVSYEYLLEIDPDIIFVLDREAARSAGDEADSAFENHPLIENLSAKQSDEIHYLTPDAWYIGNGGLQAYQIMIDDISKALN</sequence>
<evidence type="ECO:0000256" key="3">
    <source>
        <dbReference type="ARBA" id="ARBA00022448"/>
    </source>
</evidence>
<keyword evidence="4 5" id="KW-0732">Signal</keyword>
<dbReference type="PANTHER" id="PTHR30532:SF28">
    <property type="entry name" value="PETROBACTIN-BINDING PROTEIN YCLQ"/>
    <property type="match status" value="1"/>
</dbReference>
<reference evidence="7" key="1">
    <citation type="submission" date="2023-07" db="EMBL/GenBank/DDBJ databases">
        <title>Between Cages and Wild: Unraveling the Impact of Captivity on Animal Microbiomes and Antimicrobial Resistance.</title>
        <authorList>
            <person name="Schmartz G.P."/>
            <person name="Rehner J."/>
            <person name="Schuff M.J."/>
            <person name="Becker S.L."/>
            <person name="Kravczyk M."/>
            <person name="Gurevich A."/>
            <person name="Francke R."/>
            <person name="Mueller R."/>
            <person name="Keller V."/>
            <person name="Keller A."/>
        </authorList>
    </citation>
    <scope>NUCLEOTIDE SEQUENCE</scope>
    <source>
        <strain evidence="7">S39M_St_73</strain>
    </source>
</reference>
<evidence type="ECO:0000256" key="2">
    <source>
        <dbReference type="ARBA" id="ARBA00008814"/>
    </source>
</evidence>
<name>A0AA43UDE6_9LACT</name>
<evidence type="ECO:0000256" key="5">
    <source>
        <dbReference type="SAM" id="SignalP"/>
    </source>
</evidence>
<dbReference type="EMBL" id="JAUNQW010000032">
    <property type="protein sequence ID" value="MDO5457902.1"/>
    <property type="molecule type" value="Genomic_DNA"/>
</dbReference>
<protein>
    <submittedName>
        <fullName evidence="7">ABC transporter substrate-binding protein</fullName>
    </submittedName>
</protein>
<keyword evidence="3" id="KW-0813">Transport</keyword>
<evidence type="ECO:0000313" key="8">
    <source>
        <dbReference type="Proteomes" id="UP001171751"/>
    </source>
</evidence>
<feature type="signal peptide" evidence="5">
    <location>
        <begin position="1"/>
        <end position="17"/>
    </location>
</feature>
<accession>A0AA43UDE6</accession>
<dbReference type="AlphaFoldDB" id="A0AA43UDE6"/>
<comment type="subcellular location">
    <subcellularLocation>
        <location evidence="1">Cell envelope</location>
    </subcellularLocation>
</comment>
<dbReference type="Pfam" id="PF01497">
    <property type="entry name" value="Peripla_BP_2"/>
    <property type="match status" value="1"/>
</dbReference>
<comment type="similarity">
    <text evidence="2">Belongs to the bacterial solute-binding protein 8 family.</text>
</comment>
<evidence type="ECO:0000256" key="1">
    <source>
        <dbReference type="ARBA" id="ARBA00004196"/>
    </source>
</evidence>
<dbReference type="PROSITE" id="PS50983">
    <property type="entry name" value="FE_B12_PBP"/>
    <property type="match status" value="1"/>
</dbReference>
<organism evidence="7 8">
    <name type="scientific">Atopococcus tabaci</name>
    <dbReference type="NCBI Taxonomy" id="269774"/>
    <lineage>
        <taxon>Bacteria</taxon>
        <taxon>Bacillati</taxon>
        <taxon>Bacillota</taxon>
        <taxon>Bacilli</taxon>
        <taxon>Lactobacillales</taxon>
        <taxon>Carnobacteriaceae</taxon>
        <taxon>Atopococcus</taxon>
    </lineage>
</organism>
<evidence type="ECO:0000313" key="7">
    <source>
        <dbReference type="EMBL" id="MDO5457902.1"/>
    </source>
</evidence>
<evidence type="ECO:0000256" key="4">
    <source>
        <dbReference type="ARBA" id="ARBA00022729"/>
    </source>
</evidence>
<dbReference type="SUPFAM" id="SSF53807">
    <property type="entry name" value="Helical backbone' metal receptor"/>
    <property type="match status" value="1"/>
</dbReference>
<dbReference type="PANTHER" id="PTHR30532">
    <property type="entry name" value="IRON III DICITRATE-BINDING PERIPLASMIC PROTEIN"/>
    <property type="match status" value="1"/>
</dbReference>
<feature type="domain" description="Fe/B12 periplasmic-binding" evidence="6">
    <location>
        <begin position="46"/>
        <end position="306"/>
    </location>
</feature>
<dbReference type="GO" id="GO:1901678">
    <property type="term" value="P:iron coordination entity transport"/>
    <property type="evidence" value="ECO:0007669"/>
    <property type="project" value="UniProtKB-ARBA"/>
</dbReference>
<gene>
    <name evidence="7" type="ORF">Q4F26_06090</name>
</gene>
<comment type="caution">
    <text evidence="7">The sequence shown here is derived from an EMBL/GenBank/DDBJ whole genome shotgun (WGS) entry which is preliminary data.</text>
</comment>
<dbReference type="GO" id="GO:0030288">
    <property type="term" value="C:outer membrane-bounded periplasmic space"/>
    <property type="evidence" value="ECO:0007669"/>
    <property type="project" value="TreeGrafter"/>
</dbReference>
<dbReference type="Gene3D" id="3.40.50.1980">
    <property type="entry name" value="Nitrogenase molybdenum iron protein domain"/>
    <property type="match status" value="2"/>
</dbReference>
<proteinExistence type="inferred from homology"/>
<dbReference type="Proteomes" id="UP001171751">
    <property type="component" value="Unassembled WGS sequence"/>
</dbReference>
<keyword evidence="8" id="KW-1185">Reference proteome</keyword>